<dbReference type="SUPFAM" id="SSF53850">
    <property type="entry name" value="Periplasmic binding protein-like II"/>
    <property type="match status" value="1"/>
</dbReference>
<dbReference type="InterPro" id="IPR005119">
    <property type="entry name" value="LysR_subst-bd"/>
</dbReference>
<name>A0AAW8QZX7_9ALTE</name>
<evidence type="ECO:0000256" key="1">
    <source>
        <dbReference type="ARBA" id="ARBA00009437"/>
    </source>
</evidence>
<dbReference type="GO" id="GO:0043565">
    <property type="term" value="F:sequence-specific DNA binding"/>
    <property type="evidence" value="ECO:0007669"/>
    <property type="project" value="TreeGrafter"/>
</dbReference>
<dbReference type="InterPro" id="IPR000847">
    <property type="entry name" value="LysR_HTH_N"/>
</dbReference>
<evidence type="ECO:0000313" key="7">
    <source>
        <dbReference type="Proteomes" id="UP001249020"/>
    </source>
</evidence>
<dbReference type="AlphaFoldDB" id="A0AAW8QZX7"/>
<comment type="caution">
    <text evidence="6">The sequence shown here is derived from an EMBL/GenBank/DDBJ whole genome shotgun (WGS) entry which is preliminary data.</text>
</comment>
<accession>A0AAW8QZX7</accession>
<dbReference type="InterPro" id="IPR036390">
    <property type="entry name" value="WH_DNA-bd_sf"/>
</dbReference>
<proteinExistence type="inferred from homology"/>
<evidence type="ECO:0000256" key="4">
    <source>
        <dbReference type="ARBA" id="ARBA00023163"/>
    </source>
</evidence>
<evidence type="ECO:0000259" key="5">
    <source>
        <dbReference type="PROSITE" id="PS50931"/>
    </source>
</evidence>
<dbReference type="SUPFAM" id="SSF46785">
    <property type="entry name" value="Winged helix' DNA-binding domain"/>
    <property type="match status" value="1"/>
</dbReference>
<keyword evidence="2" id="KW-0805">Transcription regulation</keyword>
<dbReference type="GO" id="GO:0006351">
    <property type="term" value="P:DNA-templated transcription"/>
    <property type="evidence" value="ECO:0007669"/>
    <property type="project" value="TreeGrafter"/>
</dbReference>
<dbReference type="RefSeq" id="WP_311360848.1">
    <property type="nucleotide sequence ID" value="NZ_JAVRIE010000002.1"/>
</dbReference>
<feature type="domain" description="HTH lysR-type" evidence="5">
    <location>
        <begin position="8"/>
        <end position="57"/>
    </location>
</feature>
<gene>
    <name evidence="6" type="ORF">RM544_05910</name>
</gene>
<dbReference type="Pfam" id="PF00126">
    <property type="entry name" value="HTH_1"/>
    <property type="match status" value="1"/>
</dbReference>
<dbReference type="PROSITE" id="PS50931">
    <property type="entry name" value="HTH_LYSR"/>
    <property type="match status" value="1"/>
</dbReference>
<keyword evidence="4" id="KW-0804">Transcription</keyword>
<evidence type="ECO:0000256" key="2">
    <source>
        <dbReference type="ARBA" id="ARBA00023015"/>
    </source>
</evidence>
<sequence length="288" mass="32021">MFFAIEEFIALGQTQSFSKAAKRLGVSASHISRRVNALEEKLGVRLVHRTTRVVRLTDAGHDYFQKCADISDEMEEANASLISDAAELEGRIKVSAAGDYAERFVSPALARFGLLHPKLRIEMDFNPRNINLIDDGFDFAVRYGHLSDSSLVARKLTERKLVAAASPAYLKQHGEPTHPSELSKHRCIISMNDTWRFEEGGKEFSVRVPAVWQSNSATSLVTSAVTGAGICYLPETTLQQAIENQSLQPILKPFCFSAIPTWLVYPSKRFLPLRVRAAMDYLITSTAS</sequence>
<dbReference type="GO" id="GO:0003700">
    <property type="term" value="F:DNA-binding transcription factor activity"/>
    <property type="evidence" value="ECO:0007669"/>
    <property type="project" value="InterPro"/>
</dbReference>
<dbReference type="InterPro" id="IPR036388">
    <property type="entry name" value="WH-like_DNA-bd_sf"/>
</dbReference>
<dbReference type="EMBL" id="JAVRIE010000002">
    <property type="protein sequence ID" value="MDT0582064.1"/>
    <property type="molecule type" value="Genomic_DNA"/>
</dbReference>
<dbReference type="FunFam" id="1.10.10.10:FF:000001">
    <property type="entry name" value="LysR family transcriptional regulator"/>
    <property type="match status" value="1"/>
</dbReference>
<comment type="similarity">
    <text evidence="1">Belongs to the LysR transcriptional regulatory family.</text>
</comment>
<dbReference type="Gene3D" id="1.10.10.10">
    <property type="entry name" value="Winged helix-like DNA-binding domain superfamily/Winged helix DNA-binding domain"/>
    <property type="match status" value="1"/>
</dbReference>
<dbReference type="Pfam" id="PF03466">
    <property type="entry name" value="LysR_substrate"/>
    <property type="match status" value="1"/>
</dbReference>
<evidence type="ECO:0000256" key="3">
    <source>
        <dbReference type="ARBA" id="ARBA00023125"/>
    </source>
</evidence>
<evidence type="ECO:0000313" key="6">
    <source>
        <dbReference type="EMBL" id="MDT0582064.1"/>
    </source>
</evidence>
<dbReference type="PANTHER" id="PTHR30537">
    <property type="entry name" value="HTH-TYPE TRANSCRIPTIONAL REGULATOR"/>
    <property type="match status" value="1"/>
</dbReference>
<dbReference type="Gene3D" id="3.40.190.290">
    <property type="match status" value="1"/>
</dbReference>
<protein>
    <submittedName>
        <fullName evidence="6">LysR family transcriptional regulator</fullName>
    </submittedName>
</protein>
<dbReference type="CDD" id="cd08422">
    <property type="entry name" value="PBP2_CrgA_like"/>
    <property type="match status" value="1"/>
</dbReference>
<organism evidence="6 7">
    <name type="scientific">Brumicola blandensis</name>
    <dbReference type="NCBI Taxonomy" id="3075611"/>
    <lineage>
        <taxon>Bacteria</taxon>
        <taxon>Pseudomonadati</taxon>
        <taxon>Pseudomonadota</taxon>
        <taxon>Gammaproteobacteria</taxon>
        <taxon>Alteromonadales</taxon>
        <taxon>Alteromonadaceae</taxon>
        <taxon>Brumicola</taxon>
    </lineage>
</organism>
<dbReference type="PANTHER" id="PTHR30537:SF10">
    <property type="entry name" value="TRANSCRIPTIONAL REGULATOR-RELATED"/>
    <property type="match status" value="1"/>
</dbReference>
<reference evidence="6 7" key="1">
    <citation type="submission" date="2023-09" db="EMBL/GenBank/DDBJ databases">
        <authorList>
            <person name="Rey-Velasco X."/>
        </authorList>
    </citation>
    <scope>NUCLEOTIDE SEQUENCE [LARGE SCALE GENOMIC DNA]</scope>
    <source>
        <strain evidence="6 7">W409</strain>
    </source>
</reference>
<dbReference type="InterPro" id="IPR058163">
    <property type="entry name" value="LysR-type_TF_proteobact-type"/>
</dbReference>
<dbReference type="Proteomes" id="UP001249020">
    <property type="component" value="Unassembled WGS sequence"/>
</dbReference>
<keyword evidence="7" id="KW-1185">Reference proteome</keyword>
<keyword evidence="3" id="KW-0238">DNA-binding</keyword>